<dbReference type="PANTHER" id="PTHR21235">
    <property type="entry name" value="IMIDAZOLE GLYCEROL PHOSPHATE SYNTHASE SUBUNIT HISF/H IGP SYNTHASE SUBUNIT HISF/H"/>
    <property type="match status" value="1"/>
</dbReference>
<evidence type="ECO:0000256" key="9">
    <source>
        <dbReference type="ARBA" id="ARBA00025475"/>
    </source>
</evidence>
<feature type="active site" evidence="11">
    <location>
        <position position="11"/>
    </location>
</feature>
<dbReference type="EMBL" id="AYYX01000028">
    <property type="protein sequence ID" value="KRM88585.1"/>
    <property type="molecule type" value="Genomic_DNA"/>
</dbReference>
<dbReference type="FunFam" id="3.20.20.70:FF:000006">
    <property type="entry name" value="Imidazole glycerol phosphate synthase subunit HisF"/>
    <property type="match status" value="1"/>
</dbReference>
<evidence type="ECO:0000256" key="7">
    <source>
        <dbReference type="ARBA" id="ARBA00023102"/>
    </source>
</evidence>
<dbReference type="NCBIfam" id="TIGR00735">
    <property type="entry name" value="hisF"/>
    <property type="match status" value="1"/>
</dbReference>
<keyword evidence="14" id="KW-1185">Reference proteome</keyword>
<gene>
    <name evidence="11" type="primary">hisF</name>
    <name evidence="13" type="ORF">FD21_GL001017</name>
</gene>
<evidence type="ECO:0000256" key="4">
    <source>
        <dbReference type="ARBA" id="ARBA00011152"/>
    </source>
</evidence>
<protein>
    <recommendedName>
        <fullName evidence="11">Imidazole glycerol phosphate synthase subunit HisF</fullName>
        <ecNumber evidence="11">4.3.2.10</ecNumber>
    </recommendedName>
    <alternativeName>
        <fullName evidence="11">IGP synthase cyclase subunit</fullName>
    </alternativeName>
    <alternativeName>
        <fullName evidence="11">IGP synthase subunit HisF</fullName>
    </alternativeName>
    <alternativeName>
        <fullName evidence="11">ImGP synthase subunit HisF</fullName>
        <shortName evidence="11">IGPS subunit HisF</shortName>
    </alternativeName>
</protein>
<dbReference type="SUPFAM" id="SSF51366">
    <property type="entry name" value="Ribulose-phoshate binding barrel"/>
    <property type="match status" value="1"/>
</dbReference>
<dbReference type="InterPro" id="IPR013785">
    <property type="entry name" value="Aldolase_TIM"/>
</dbReference>
<dbReference type="HAMAP" id="MF_01013">
    <property type="entry name" value="HisF"/>
    <property type="match status" value="1"/>
</dbReference>
<dbReference type="Pfam" id="PF00977">
    <property type="entry name" value="His_biosynth"/>
    <property type="match status" value="1"/>
</dbReference>
<evidence type="ECO:0000256" key="11">
    <source>
        <dbReference type="HAMAP-Rule" id="MF_01013"/>
    </source>
</evidence>
<dbReference type="GO" id="GO:0005737">
    <property type="term" value="C:cytoplasm"/>
    <property type="evidence" value="ECO:0007669"/>
    <property type="project" value="UniProtKB-SubCell"/>
</dbReference>
<comment type="catalytic activity">
    <reaction evidence="10 11">
        <text>5-[(5-phospho-1-deoxy-D-ribulos-1-ylimino)methylamino]-1-(5-phospho-beta-D-ribosyl)imidazole-4-carboxamide + L-glutamine = D-erythro-1-(imidazol-4-yl)glycerol 3-phosphate + 5-amino-1-(5-phospho-beta-D-ribosyl)imidazole-4-carboxamide + L-glutamate + H(+)</text>
        <dbReference type="Rhea" id="RHEA:24793"/>
        <dbReference type="ChEBI" id="CHEBI:15378"/>
        <dbReference type="ChEBI" id="CHEBI:29985"/>
        <dbReference type="ChEBI" id="CHEBI:58278"/>
        <dbReference type="ChEBI" id="CHEBI:58359"/>
        <dbReference type="ChEBI" id="CHEBI:58475"/>
        <dbReference type="ChEBI" id="CHEBI:58525"/>
        <dbReference type="EC" id="4.3.2.10"/>
    </reaction>
</comment>
<keyword evidence="7 11" id="KW-0368">Histidine biosynthesis</keyword>
<dbReference type="InterPro" id="IPR050064">
    <property type="entry name" value="IGPS_HisA/HisF"/>
</dbReference>
<reference evidence="13 14" key="1">
    <citation type="journal article" date="2015" name="Genome Announc.">
        <title>Expanding the biotechnology potential of lactobacilli through comparative genomics of 213 strains and associated genera.</title>
        <authorList>
            <person name="Sun Z."/>
            <person name="Harris H.M."/>
            <person name="McCann A."/>
            <person name="Guo C."/>
            <person name="Argimon S."/>
            <person name="Zhang W."/>
            <person name="Yang X."/>
            <person name="Jeffery I.B."/>
            <person name="Cooney J.C."/>
            <person name="Kagawa T.F."/>
            <person name="Liu W."/>
            <person name="Song Y."/>
            <person name="Salvetti E."/>
            <person name="Wrobel A."/>
            <person name="Rasinkangas P."/>
            <person name="Parkhill J."/>
            <person name="Rea M.C."/>
            <person name="O'Sullivan O."/>
            <person name="Ritari J."/>
            <person name="Douillard F.P."/>
            <person name="Paul Ross R."/>
            <person name="Yang R."/>
            <person name="Briner A.E."/>
            <person name="Felis G.E."/>
            <person name="de Vos W.M."/>
            <person name="Barrangou R."/>
            <person name="Klaenhammer T.R."/>
            <person name="Caufield P.W."/>
            <person name="Cui Y."/>
            <person name="Zhang H."/>
            <person name="O'Toole P.W."/>
        </authorList>
    </citation>
    <scope>NUCLEOTIDE SEQUENCE [LARGE SCALE GENOMIC DNA]</scope>
    <source>
        <strain evidence="13 14">DSM 20605</strain>
    </source>
</reference>
<name>A0A0R2CJ67_9LACO</name>
<keyword evidence="6 11" id="KW-0028">Amino-acid biosynthesis</keyword>
<dbReference type="PATRIC" id="fig|1133569.4.peg.1145"/>
<comment type="subcellular location">
    <subcellularLocation>
        <location evidence="1 11">Cytoplasm</location>
    </subcellularLocation>
</comment>
<dbReference type="CDD" id="cd04731">
    <property type="entry name" value="HisF"/>
    <property type="match status" value="1"/>
</dbReference>
<dbReference type="GO" id="GO:0000107">
    <property type="term" value="F:imidazoleglycerol-phosphate synthase activity"/>
    <property type="evidence" value="ECO:0007669"/>
    <property type="project" value="UniProtKB-UniRule"/>
</dbReference>
<dbReference type="GO" id="GO:0000105">
    <property type="term" value="P:L-histidine biosynthetic process"/>
    <property type="evidence" value="ECO:0007669"/>
    <property type="project" value="UniProtKB-UniRule"/>
</dbReference>
<dbReference type="Gene3D" id="3.20.20.70">
    <property type="entry name" value="Aldolase class I"/>
    <property type="match status" value="1"/>
</dbReference>
<dbReference type="AlphaFoldDB" id="A0A0R2CJ67"/>
<evidence type="ECO:0000313" key="13">
    <source>
        <dbReference type="EMBL" id="KRM88585.1"/>
    </source>
</evidence>
<dbReference type="GO" id="GO:0016829">
    <property type="term" value="F:lyase activity"/>
    <property type="evidence" value="ECO:0007669"/>
    <property type="project" value="UniProtKB-KW"/>
</dbReference>
<comment type="similarity">
    <text evidence="3 11 12">Belongs to the HisA/HisF family.</text>
</comment>
<dbReference type="PANTHER" id="PTHR21235:SF2">
    <property type="entry name" value="IMIDAZOLE GLYCEROL PHOSPHATE SYNTHASE HISHF"/>
    <property type="match status" value="1"/>
</dbReference>
<dbReference type="STRING" id="1133569.FD21_GL001017"/>
<dbReference type="RefSeq" id="WP_010579787.1">
    <property type="nucleotide sequence ID" value="NZ_AHYZ01000036.1"/>
</dbReference>
<evidence type="ECO:0000313" key="14">
    <source>
        <dbReference type="Proteomes" id="UP000051576"/>
    </source>
</evidence>
<dbReference type="OrthoDB" id="9781903at2"/>
<evidence type="ECO:0000256" key="1">
    <source>
        <dbReference type="ARBA" id="ARBA00004496"/>
    </source>
</evidence>
<evidence type="ECO:0000256" key="3">
    <source>
        <dbReference type="ARBA" id="ARBA00009667"/>
    </source>
</evidence>
<evidence type="ECO:0000256" key="5">
    <source>
        <dbReference type="ARBA" id="ARBA00022490"/>
    </source>
</evidence>
<comment type="function">
    <text evidence="9 11">IGPS catalyzes the conversion of PRFAR and glutamine to IGP, AICAR and glutamate. The HisF subunit catalyzes the cyclization activity that produces IGP and AICAR from PRFAR using the ammonia provided by the HisH subunit.</text>
</comment>
<dbReference type="InterPro" id="IPR006062">
    <property type="entry name" value="His_biosynth"/>
</dbReference>
<evidence type="ECO:0000256" key="6">
    <source>
        <dbReference type="ARBA" id="ARBA00022605"/>
    </source>
</evidence>
<evidence type="ECO:0000256" key="10">
    <source>
        <dbReference type="ARBA" id="ARBA00047838"/>
    </source>
</evidence>
<evidence type="ECO:0000256" key="8">
    <source>
        <dbReference type="ARBA" id="ARBA00023239"/>
    </source>
</evidence>
<evidence type="ECO:0000256" key="2">
    <source>
        <dbReference type="ARBA" id="ARBA00005091"/>
    </source>
</evidence>
<comment type="caution">
    <text evidence="13">The sequence shown here is derived from an EMBL/GenBank/DDBJ whole genome shotgun (WGS) entry which is preliminary data.</text>
</comment>
<proteinExistence type="inferred from homology"/>
<dbReference type="InterPro" id="IPR004651">
    <property type="entry name" value="HisF"/>
</dbReference>
<dbReference type="EC" id="4.3.2.10" evidence="11"/>
<keyword evidence="8 11" id="KW-0456">Lyase</keyword>
<dbReference type="InterPro" id="IPR011060">
    <property type="entry name" value="RibuloseP-bd_barrel"/>
</dbReference>
<comment type="pathway">
    <text evidence="2 11">Amino-acid biosynthesis; L-histidine biosynthesis; L-histidine from 5-phospho-alpha-D-ribose 1-diphosphate: step 5/9.</text>
</comment>
<dbReference type="UniPathway" id="UPA00031">
    <property type="reaction ID" value="UER00010"/>
</dbReference>
<dbReference type="Proteomes" id="UP000051576">
    <property type="component" value="Unassembled WGS sequence"/>
</dbReference>
<dbReference type="eggNOG" id="COG0107">
    <property type="taxonomic scope" value="Bacteria"/>
</dbReference>
<feature type="active site" evidence="11">
    <location>
        <position position="130"/>
    </location>
</feature>
<keyword evidence="5 11" id="KW-0963">Cytoplasm</keyword>
<accession>A0A0R2CJ67</accession>
<sequence length="253" mass="26689">MLAKRIIPCLDVDAGRVKKGVNFVNLKDVGDPAEIAANYQQQGADELVFLDITATNEQRRTMVEVVEKVSRQVFMPLTVGGGITSVAQIQALLKAGADKVSLNSAAVADPQLITAGAKKFGNQCIVVAIDVKINPQTGQPMVYTHGGQQATNLEAVAWAKKVVALGAGELLVTSMDQDGTKNGFAIELYQKLAAAIDVPIIASGGAGKIQDFIDVFQQAEVDGALAASVFHYGELTIPEVKQRLKAAGVSVRC</sequence>
<comment type="subunit">
    <text evidence="4 11">Heterodimer of HisH and HisF.</text>
</comment>
<organism evidence="13 14">
    <name type="scientific">Liquorilactobacillus vini DSM 20605</name>
    <dbReference type="NCBI Taxonomy" id="1133569"/>
    <lineage>
        <taxon>Bacteria</taxon>
        <taxon>Bacillati</taxon>
        <taxon>Bacillota</taxon>
        <taxon>Bacilli</taxon>
        <taxon>Lactobacillales</taxon>
        <taxon>Lactobacillaceae</taxon>
        <taxon>Liquorilactobacillus</taxon>
    </lineage>
</organism>
<evidence type="ECO:0000256" key="12">
    <source>
        <dbReference type="RuleBase" id="RU003657"/>
    </source>
</evidence>